<dbReference type="AlphaFoldDB" id="A0A2N6CRT2"/>
<evidence type="ECO:0000313" key="12">
    <source>
        <dbReference type="EMBL" id="PLX59789.1"/>
    </source>
</evidence>
<dbReference type="InterPro" id="IPR049119">
    <property type="entry name" value="FlgK_D2-like"/>
</dbReference>
<evidence type="ECO:0000259" key="11">
    <source>
        <dbReference type="Pfam" id="PF22638"/>
    </source>
</evidence>
<proteinExistence type="inferred from homology"/>
<dbReference type="PRINTS" id="PR01005">
    <property type="entry name" value="FLGHOOKAP1"/>
</dbReference>
<dbReference type="InterPro" id="IPR002371">
    <property type="entry name" value="FlgK"/>
</dbReference>
<dbReference type="EMBL" id="PKUN01000030">
    <property type="protein sequence ID" value="PLX59789.1"/>
    <property type="molecule type" value="Genomic_DNA"/>
</dbReference>
<dbReference type="InterPro" id="IPR001444">
    <property type="entry name" value="Flag_bb_rod_N"/>
</dbReference>
<dbReference type="GO" id="GO:0005576">
    <property type="term" value="C:extracellular region"/>
    <property type="evidence" value="ECO:0007669"/>
    <property type="project" value="UniProtKB-SubCell"/>
</dbReference>
<evidence type="ECO:0000313" key="13">
    <source>
        <dbReference type="Proteomes" id="UP000235015"/>
    </source>
</evidence>
<evidence type="ECO:0000259" key="8">
    <source>
        <dbReference type="Pfam" id="PF00460"/>
    </source>
</evidence>
<dbReference type="GO" id="GO:0005198">
    <property type="term" value="F:structural molecule activity"/>
    <property type="evidence" value="ECO:0007669"/>
    <property type="project" value="InterPro"/>
</dbReference>
<evidence type="ECO:0000259" key="9">
    <source>
        <dbReference type="Pfam" id="PF06429"/>
    </source>
</evidence>
<evidence type="ECO:0000256" key="1">
    <source>
        <dbReference type="ARBA" id="ARBA00004365"/>
    </source>
</evidence>
<keyword evidence="6" id="KW-0975">Bacterial flagellum</keyword>
<dbReference type="SUPFAM" id="SSF64518">
    <property type="entry name" value="Phase 1 flagellin"/>
    <property type="match status" value="2"/>
</dbReference>
<dbReference type="GO" id="GO:0044780">
    <property type="term" value="P:bacterial-type flagellum assembly"/>
    <property type="evidence" value="ECO:0007669"/>
    <property type="project" value="InterPro"/>
</dbReference>
<keyword evidence="12" id="KW-0966">Cell projection</keyword>
<keyword evidence="12" id="KW-0282">Flagellum</keyword>
<comment type="subcellular location">
    <subcellularLocation>
        <location evidence="1">Bacterial flagellum</location>
    </subcellularLocation>
    <subcellularLocation>
        <location evidence="2">Secreted</location>
    </subcellularLocation>
</comment>
<dbReference type="NCBIfam" id="TIGR02492">
    <property type="entry name" value="flgK_ends"/>
    <property type="match status" value="1"/>
</dbReference>
<feature type="domain" description="Flagellar hook-associated protein FlgK helical" evidence="11">
    <location>
        <begin position="93"/>
        <end position="325"/>
    </location>
</feature>
<dbReference type="Pfam" id="PF00460">
    <property type="entry name" value="Flg_bb_rod"/>
    <property type="match status" value="1"/>
</dbReference>
<protein>
    <recommendedName>
        <fullName evidence="4">Flagellar hook-associated protein 1</fullName>
    </recommendedName>
</protein>
<dbReference type="Pfam" id="PF06429">
    <property type="entry name" value="Flg_bbr_C"/>
    <property type="match status" value="1"/>
</dbReference>
<organism evidence="12 13">
    <name type="scientific">Sedimenticola selenatireducens</name>
    <dbReference type="NCBI Taxonomy" id="191960"/>
    <lineage>
        <taxon>Bacteria</taxon>
        <taxon>Pseudomonadati</taxon>
        <taxon>Pseudomonadota</taxon>
        <taxon>Gammaproteobacteria</taxon>
        <taxon>Chromatiales</taxon>
        <taxon>Sedimenticolaceae</taxon>
        <taxon>Sedimenticola</taxon>
    </lineage>
</organism>
<dbReference type="STRING" id="1111735.GCA_000428045_03085"/>
<feature type="domain" description="Flagellar basal-body/hook protein C-terminal" evidence="9">
    <location>
        <begin position="614"/>
        <end position="653"/>
    </location>
</feature>
<keyword evidence="5" id="KW-0964">Secreted</keyword>
<evidence type="ECO:0000259" key="10">
    <source>
        <dbReference type="Pfam" id="PF21158"/>
    </source>
</evidence>
<evidence type="ECO:0000256" key="7">
    <source>
        <dbReference type="SAM" id="Coils"/>
    </source>
</evidence>
<dbReference type="Pfam" id="PF21158">
    <property type="entry name" value="flgK_1st_1"/>
    <property type="match status" value="1"/>
</dbReference>
<reference evidence="12 13" key="1">
    <citation type="submission" date="2017-11" db="EMBL/GenBank/DDBJ databases">
        <title>Genome-resolved metagenomics identifies genetic mobility, metabolic interactions, and unexpected diversity in perchlorate-reducing communities.</title>
        <authorList>
            <person name="Barnum T.P."/>
            <person name="Figueroa I.A."/>
            <person name="Carlstrom C.I."/>
            <person name="Lucas L.N."/>
            <person name="Engelbrektson A.L."/>
            <person name="Coates J.D."/>
        </authorList>
    </citation>
    <scope>NUCLEOTIDE SEQUENCE [LARGE SCALE GENOMIC DNA]</scope>
    <source>
        <strain evidence="12">BM301</strain>
    </source>
</reference>
<sequence>MAGILNIGTSALLAFQRSLTTTGHNIANSDTEGYSRQRVNLTARIPQLTGAGYIGSGVQVGEVQRLYDDFLAGQMRASQSSASEMESYFSHASRIDNVLADPNIGLDPAIQDFFNATQVVADDPSSISTRQVMLSEAGAMVNRYHDLSRQFTDANNQLNQELADVAKEISDLAEAIAQVNQGIIEASGAGGPSPNDLLDQREVLLNDISKLVNITVVPQDNGALNVFIGKGLTLVIGGTNATLTAVNSSSDPSQRDIAFTNVSGTQVVTDQLAGGELSGLLDFRDEILKPATNQLGLVAIGMTDRINSQHQQGLDLDGNLGGQFFAPHSVGVLSNANNASAAQVTAAYIDTGNLTASDYELRATSVADQFTMTRLSDGQVTTINTGGVYPHTTAEIDGISISISAAATAGDRYLIQPTRNAASNMELLISDPRKIAAAGPIRAAQTTNIGGGPNQGTAAISQPDYSNTSNIPLAGSITLEWSATAHGGAPGFAVTGGPGGTIAYDPATQTNGASFPFPAYGGMSFNITGTPAAGDRFVIENNSSGIGDNRNALKLADLQSSKSMLGSTGGGLETATFQGVYSQLVSDVGSKTHQAEVNFNATDGLRERHKNSLLSISGVNLDEEAANLIKFQQAYQAAAQVITVSNTLFDSLIGAIRR</sequence>
<dbReference type="InterPro" id="IPR010930">
    <property type="entry name" value="Flg_bb/hook_C_dom"/>
</dbReference>
<evidence type="ECO:0000256" key="4">
    <source>
        <dbReference type="ARBA" id="ARBA00016244"/>
    </source>
</evidence>
<keyword evidence="7" id="KW-0175">Coiled coil</keyword>
<name>A0A2N6CRT2_9GAMM</name>
<evidence type="ECO:0000256" key="5">
    <source>
        <dbReference type="ARBA" id="ARBA00022525"/>
    </source>
</evidence>
<feature type="coiled-coil region" evidence="7">
    <location>
        <begin position="148"/>
        <end position="175"/>
    </location>
</feature>
<evidence type="ECO:0000256" key="3">
    <source>
        <dbReference type="ARBA" id="ARBA00009677"/>
    </source>
</evidence>
<evidence type="ECO:0000256" key="6">
    <source>
        <dbReference type="ARBA" id="ARBA00023143"/>
    </source>
</evidence>
<feature type="domain" description="Flagellar hook-associated protein 1 D2-like" evidence="10">
    <location>
        <begin position="333"/>
        <end position="417"/>
    </location>
</feature>
<dbReference type="PANTHER" id="PTHR30033:SF1">
    <property type="entry name" value="FLAGELLAR HOOK-ASSOCIATED PROTEIN 1"/>
    <property type="match status" value="1"/>
</dbReference>
<comment type="caution">
    <text evidence="12">The sequence shown here is derived from an EMBL/GenBank/DDBJ whole genome shotgun (WGS) entry which is preliminary data.</text>
</comment>
<comment type="similarity">
    <text evidence="3">Belongs to the flagella basal body rod proteins family.</text>
</comment>
<dbReference type="Proteomes" id="UP000235015">
    <property type="component" value="Unassembled WGS sequence"/>
</dbReference>
<dbReference type="GO" id="GO:0009424">
    <property type="term" value="C:bacterial-type flagellum hook"/>
    <property type="evidence" value="ECO:0007669"/>
    <property type="project" value="InterPro"/>
</dbReference>
<dbReference type="Pfam" id="PF22638">
    <property type="entry name" value="FlgK_D1"/>
    <property type="match status" value="1"/>
</dbReference>
<accession>A0A2N6CRT2</accession>
<evidence type="ECO:0000256" key="2">
    <source>
        <dbReference type="ARBA" id="ARBA00004613"/>
    </source>
</evidence>
<keyword evidence="12" id="KW-0969">Cilium</keyword>
<feature type="domain" description="Flagellar basal body rod protein N-terminal" evidence="8">
    <location>
        <begin position="5"/>
        <end position="34"/>
    </location>
</feature>
<dbReference type="InterPro" id="IPR053927">
    <property type="entry name" value="FlgK_helical"/>
</dbReference>
<dbReference type="RefSeq" id="WP_273440838.1">
    <property type="nucleotide sequence ID" value="NZ_PKUN01000030.1"/>
</dbReference>
<gene>
    <name evidence="12" type="ORF">C0630_17885</name>
</gene>
<dbReference type="PANTHER" id="PTHR30033">
    <property type="entry name" value="FLAGELLAR HOOK-ASSOCIATED PROTEIN 1"/>
    <property type="match status" value="1"/>
</dbReference>